<dbReference type="Pfam" id="PF11972">
    <property type="entry name" value="HTH_13"/>
    <property type="match status" value="1"/>
</dbReference>
<evidence type="ECO:0000313" key="4">
    <source>
        <dbReference type="Proteomes" id="UP000477951"/>
    </source>
</evidence>
<comment type="caution">
    <text evidence="3">The sequence shown here is derived from an EMBL/GenBank/DDBJ whole genome shotgun (WGS) entry which is preliminary data.</text>
</comment>
<dbReference type="NCBIfam" id="NF040876">
    <property type="entry name" value="RHE_PE00001_fam"/>
    <property type="match status" value="1"/>
</dbReference>
<dbReference type="RefSeq" id="WP_156615707.1">
    <property type="nucleotide sequence ID" value="NZ_WPHR01000019.1"/>
</dbReference>
<gene>
    <name evidence="3" type="ORF">GOZ90_18990</name>
</gene>
<dbReference type="InterPro" id="IPR011670">
    <property type="entry name" value="DUF1612"/>
</dbReference>
<evidence type="ECO:0000313" key="3">
    <source>
        <dbReference type="EMBL" id="MUZ74779.1"/>
    </source>
</evidence>
<evidence type="ECO:0000259" key="1">
    <source>
        <dbReference type="Pfam" id="PF07756"/>
    </source>
</evidence>
<dbReference type="EMBL" id="WPHR01000019">
    <property type="protein sequence ID" value="MUZ74779.1"/>
    <property type="molecule type" value="Genomic_DNA"/>
</dbReference>
<evidence type="ECO:0000259" key="2">
    <source>
        <dbReference type="Pfam" id="PF11972"/>
    </source>
</evidence>
<reference evidence="3 4" key="1">
    <citation type="submission" date="2019-12" db="EMBL/GenBank/DDBJ databases">
        <title>Whole-genome sequencing of Allorhizobium vitis.</title>
        <authorList>
            <person name="Gan H.M."/>
            <person name="Szegedi E."/>
            <person name="Burr T."/>
            <person name="Savka M.A."/>
        </authorList>
    </citation>
    <scope>NUCLEOTIDE SEQUENCE [LARGE SCALE GENOMIC DNA]</scope>
    <source>
        <strain evidence="3 4">CG516</strain>
    </source>
</reference>
<dbReference type="InterPro" id="IPR021068">
    <property type="entry name" value="HTH_DNA-bd"/>
</dbReference>
<dbReference type="Pfam" id="PF07756">
    <property type="entry name" value="DUF1612"/>
    <property type="match status" value="1"/>
</dbReference>
<feature type="domain" description="HTH DNA binding" evidence="2">
    <location>
        <begin position="321"/>
        <end position="374"/>
    </location>
</feature>
<name>A0A6L6VKH9_AGRVI</name>
<feature type="domain" description="DUF1612" evidence="1">
    <location>
        <begin position="187"/>
        <end position="312"/>
    </location>
</feature>
<organism evidence="3 4">
    <name type="scientific">Agrobacterium vitis</name>
    <name type="common">Rhizobium vitis</name>
    <dbReference type="NCBI Taxonomy" id="373"/>
    <lineage>
        <taxon>Bacteria</taxon>
        <taxon>Pseudomonadati</taxon>
        <taxon>Pseudomonadota</taxon>
        <taxon>Alphaproteobacteria</taxon>
        <taxon>Hyphomicrobiales</taxon>
        <taxon>Rhizobiaceae</taxon>
        <taxon>Rhizobium/Agrobacterium group</taxon>
        <taxon>Agrobacterium</taxon>
    </lineage>
</organism>
<dbReference type="Proteomes" id="UP000477951">
    <property type="component" value="Unassembled WGS sequence"/>
</dbReference>
<sequence length="374" mass="41068">MVYEIGALPLQDLLPAIGRAEDRLARLDEAVRRSPAGAGFIERGHFVDATANMWILGELVHIEDLVLHDAHMGIRAPTHELTIAHAILRSRRRIVDADPNWAISMSGIISLAGLMSDENGGSLGQKTDRVGEGAWGVENVGTDSLAEDFAAIDALLDRSQRLLDQVTPKATTAASSKRASLMVGDLVIRDADWDEQERLLRWRHVIKDVEYFPAALAAALLYDAWSAIDPMQRQVWLGGQLASAYLRSRGKVTSHLPAFNVGLKAISRDRRRAPARPTRLIAFLDAMSAAADAGMKEVARLSLAREQMERTLRDRRSTSNLPAVIELVLSHPMVSTPMIAKAAGVTNRSALNLIAELRVREMTGRGRYRAWGVV</sequence>
<protein>
    <submittedName>
        <fullName evidence="3">DUF1612 domain-containing protein</fullName>
    </submittedName>
</protein>
<accession>A0A6L6VKH9</accession>
<dbReference type="AlphaFoldDB" id="A0A6L6VKH9"/>
<dbReference type="InterPro" id="IPR048017">
    <property type="entry name" value="Y4cF-like"/>
</dbReference>
<proteinExistence type="predicted"/>